<dbReference type="KEGG" id="pmb:A9601_15211"/>
<proteinExistence type="predicted"/>
<protein>
    <submittedName>
        <fullName evidence="2">Uncharacterized protein</fullName>
    </submittedName>
</protein>
<keyword evidence="1" id="KW-0812">Transmembrane</keyword>
<dbReference type="Proteomes" id="UP000002590">
    <property type="component" value="Chromosome"/>
</dbReference>
<evidence type="ECO:0000313" key="3">
    <source>
        <dbReference type="Proteomes" id="UP000002590"/>
    </source>
</evidence>
<evidence type="ECO:0000313" key="2">
    <source>
        <dbReference type="EMBL" id="ABM70804.1"/>
    </source>
</evidence>
<organism evidence="2 3">
    <name type="scientific">Prochlorococcus marinus (strain AS9601)</name>
    <dbReference type="NCBI Taxonomy" id="146891"/>
    <lineage>
        <taxon>Bacteria</taxon>
        <taxon>Bacillati</taxon>
        <taxon>Cyanobacteriota</taxon>
        <taxon>Cyanophyceae</taxon>
        <taxon>Synechococcales</taxon>
        <taxon>Prochlorococcaceae</taxon>
        <taxon>Prochlorococcus</taxon>
    </lineage>
</organism>
<gene>
    <name evidence="2" type="ordered locus">A9601_15211</name>
</gene>
<feature type="transmembrane region" description="Helical" evidence="1">
    <location>
        <begin position="6"/>
        <end position="29"/>
    </location>
</feature>
<sequence length="53" mass="5860">MPAAQSFIQILGTFLAPLFIFIASLFSYIKLAPLTIKQLKPLVPLDLSLKNLT</sequence>
<accession>A2BSP3</accession>
<keyword evidence="1" id="KW-1133">Transmembrane helix</keyword>
<dbReference type="HOGENOM" id="CLU_3065046_0_0_3"/>
<name>A2BSP3_PROMS</name>
<dbReference type="AlphaFoldDB" id="A2BSP3"/>
<reference evidence="2 3" key="1">
    <citation type="journal article" date="2007" name="PLoS Genet.">
        <title>Patterns and implications of gene gain and loss in the evolution of Prochlorococcus.</title>
        <authorList>
            <person name="Kettler G.C."/>
            <person name="Martiny A.C."/>
            <person name="Huang K."/>
            <person name="Zucker J."/>
            <person name="Coleman M.L."/>
            <person name="Rodrigue S."/>
            <person name="Chen F."/>
            <person name="Lapidus A."/>
            <person name="Ferriera S."/>
            <person name="Johnson J."/>
            <person name="Steglich C."/>
            <person name="Church G.M."/>
            <person name="Richardson P."/>
            <person name="Chisholm S.W."/>
        </authorList>
    </citation>
    <scope>NUCLEOTIDE SEQUENCE [LARGE SCALE GENOMIC DNA]</scope>
    <source>
        <strain evidence="2 3">AS9601</strain>
    </source>
</reference>
<dbReference type="EMBL" id="CP000551">
    <property type="protein sequence ID" value="ABM70804.1"/>
    <property type="molecule type" value="Genomic_DNA"/>
</dbReference>
<keyword evidence="1" id="KW-0472">Membrane</keyword>
<evidence type="ECO:0000256" key="1">
    <source>
        <dbReference type="SAM" id="Phobius"/>
    </source>
</evidence>